<dbReference type="EMBL" id="CM039437">
    <property type="protein sequence ID" value="KAI4308090.1"/>
    <property type="molecule type" value="Genomic_DNA"/>
</dbReference>
<organism evidence="1 2">
    <name type="scientific">Bauhinia variegata</name>
    <name type="common">Purple orchid tree</name>
    <name type="synonym">Phanera variegata</name>
    <dbReference type="NCBI Taxonomy" id="167791"/>
    <lineage>
        <taxon>Eukaryota</taxon>
        <taxon>Viridiplantae</taxon>
        <taxon>Streptophyta</taxon>
        <taxon>Embryophyta</taxon>
        <taxon>Tracheophyta</taxon>
        <taxon>Spermatophyta</taxon>
        <taxon>Magnoliopsida</taxon>
        <taxon>eudicotyledons</taxon>
        <taxon>Gunneridae</taxon>
        <taxon>Pentapetalae</taxon>
        <taxon>rosids</taxon>
        <taxon>fabids</taxon>
        <taxon>Fabales</taxon>
        <taxon>Fabaceae</taxon>
        <taxon>Cercidoideae</taxon>
        <taxon>Cercideae</taxon>
        <taxon>Bauhiniinae</taxon>
        <taxon>Bauhinia</taxon>
    </lineage>
</organism>
<sequence length="310" mass="35008">MEDQEPLLQPLIPIPTNTVSSIFPAVTAAASLPQYNDDKSQENDAYNGKIVASNYSIVIRILLVLLVALISLWANYEASKTFEVTIINDSKHSPAGRRFELFYVSNDKATRILLNTSSFVEDLLYPSNLQHPKKQIDHVTLRLAGRNFNTTPAVAVTATGNRYSCGKSFTSYIIDISPTSLEEANYNHAIVSAVQQAMARVWLWDGESRAPPQLVDGMVEYITELAGFRQENFSGARAQLPECEEGHIRWEDKDPRDVAHYLHFWEAYGKGFIQRLNQALIDTWHDKMVDQALGMPVCRLYNNTHRPHLV</sequence>
<name>A0ACB9LEQ8_BAUVA</name>
<evidence type="ECO:0000313" key="1">
    <source>
        <dbReference type="EMBL" id="KAI4308090.1"/>
    </source>
</evidence>
<protein>
    <submittedName>
        <fullName evidence="1">Uncharacterized protein</fullName>
    </submittedName>
</protein>
<reference evidence="1 2" key="1">
    <citation type="journal article" date="2022" name="DNA Res.">
        <title>Chromosomal-level genome assembly of the orchid tree Bauhinia variegata (Leguminosae; Cercidoideae) supports the allotetraploid origin hypothesis of Bauhinia.</title>
        <authorList>
            <person name="Zhong Y."/>
            <person name="Chen Y."/>
            <person name="Zheng D."/>
            <person name="Pang J."/>
            <person name="Liu Y."/>
            <person name="Luo S."/>
            <person name="Meng S."/>
            <person name="Qian L."/>
            <person name="Wei D."/>
            <person name="Dai S."/>
            <person name="Zhou R."/>
        </authorList>
    </citation>
    <scope>NUCLEOTIDE SEQUENCE [LARGE SCALE GENOMIC DNA]</scope>
    <source>
        <strain evidence="1">BV-YZ2020</strain>
    </source>
</reference>
<evidence type="ECO:0000313" key="2">
    <source>
        <dbReference type="Proteomes" id="UP000828941"/>
    </source>
</evidence>
<gene>
    <name evidence="1" type="ORF">L6164_031200</name>
</gene>
<dbReference type="Proteomes" id="UP000828941">
    <property type="component" value="Chromosome 12"/>
</dbReference>
<keyword evidence="2" id="KW-1185">Reference proteome</keyword>
<proteinExistence type="predicted"/>
<accession>A0ACB9LEQ8</accession>
<comment type="caution">
    <text evidence="1">The sequence shown here is derived from an EMBL/GenBank/DDBJ whole genome shotgun (WGS) entry which is preliminary data.</text>
</comment>